<feature type="transmembrane region" description="Helical" evidence="1">
    <location>
        <begin position="319"/>
        <end position="346"/>
    </location>
</feature>
<evidence type="ECO:0000256" key="1">
    <source>
        <dbReference type="SAM" id="Phobius"/>
    </source>
</evidence>
<feature type="transmembrane region" description="Helical" evidence="1">
    <location>
        <begin position="101"/>
        <end position="122"/>
    </location>
</feature>
<protein>
    <recommendedName>
        <fullName evidence="4">Odorant receptor</fullName>
    </recommendedName>
</protein>
<gene>
    <name evidence="2" type="ORF">Fcan01_00835</name>
</gene>
<feature type="transmembrane region" description="Helical" evidence="1">
    <location>
        <begin position="217"/>
        <end position="236"/>
    </location>
</feature>
<dbReference type="EMBL" id="LNIX01000001">
    <property type="protein sequence ID" value="OXA62350.1"/>
    <property type="molecule type" value="Genomic_DNA"/>
</dbReference>
<accession>A0A226EYS8</accession>
<dbReference type="Proteomes" id="UP000198287">
    <property type="component" value="Unassembled WGS sequence"/>
</dbReference>
<feature type="transmembrane region" description="Helical" evidence="1">
    <location>
        <begin position="280"/>
        <end position="307"/>
    </location>
</feature>
<keyword evidence="3" id="KW-1185">Reference proteome</keyword>
<evidence type="ECO:0000313" key="3">
    <source>
        <dbReference type="Proteomes" id="UP000198287"/>
    </source>
</evidence>
<keyword evidence="1" id="KW-1133">Transmembrane helix</keyword>
<keyword evidence="1" id="KW-0472">Membrane</keyword>
<dbReference type="AlphaFoldDB" id="A0A226EYS8"/>
<reference evidence="2 3" key="1">
    <citation type="submission" date="2015-12" db="EMBL/GenBank/DDBJ databases">
        <title>The genome of Folsomia candida.</title>
        <authorList>
            <person name="Faddeeva A."/>
            <person name="Derks M.F."/>
            <person name="Anvar Y."/>
            <person name="Smit S."/>
            <person name="Van Straalen N."/>
            <person name="Roelofs D."/>
        </authorList>
    </citation>
    <scope>NUCLEOTIDE SEQUENCE [LARGE SCALE GENOMIC DNA]</scope>
    <source>
        <strain evidence="2 3">VU population</strain>
        <tissue evidence="2">Whole body</tissue>
    </source>
</reference>
<organism evidence="2 3">
    <name type="scientific">Folsomia candida</name>
    <name type="common">Springtail</name>
    <dbReference type="NCBI Taxonomy" id="158441"/>
    <lineage>
        <taxon>Eukaryota</taxon>
        <taxon>Metazoa</taxon>
        <taxon>Ecdysozoa</taxon>
        <taxon>Arthropoda</taxon>
        <taxon>Hexapoda</taxon>
        <taxon>Collembola</taxon>
        <taxon>Entomobryomorpha</taxon>
        <taxon>Isotomoidea</taxon>
        <taxon>Isotomidae</taxon>
        <taxon>Proisotominae</taxon>
        <taxon>Folsomia</taxon>
    </lineage>
</organism>
<proteinExistence type="predicted"/>
<sequence>MDTDFSPRSPNKKSEEILLSTKHPPMMTSLIPLIRKQIDFCNLLAIIPFEWDVAKGRLRLLESPVKLMACKIQIGIHVAYTTLIFAYFLSPQNLSSIPNSTRMMGLTFLVCFGATMLMRLTIWNMKTDVVHLFNNYLFFEETYLPACPRGYEGDKVSKIMMTLGFLTSVGLPGFIAAMLLVNPCQAPHIGYILFREGPSGCAVPGWPVRLTFLIFDTWTWVNCISSAIFSGFQVFFPGMKCLCFYIHLILEIYAANGVTTPAQDGFCFRVYQHLRVLGKLFNFCLQSVFIPTQITAGCMVLIIGLYTCVKLHAQIAMPGFAFFPLISCDGLAIIFITQVAAGVYTSSSKLVKKARRSRRYGRNAWFRKMVRATHFIKIRFGSTNFIDQMTPLVYLNFCLTQTVSLVLLS</sequence>
<evidence type="ECO:0000313" key="2">
    <source>
        <dbReference type="EMBL" id="OXA62350.1"/>
    </source>
</evidence>
<keyword evidence="1" id="KW-0812">Transmembrane</keyword>
<feature type="transmembrane region" description="Helical" evidence="1">
    <location>
        <begin position="67"/>
        <end position="89"/>
    </location>
</feature>
<dbReference type="OrthoDB" id="8297494at2759"/>
<comment type="caution">
    <text evidence="2">The sequence shown here is derived from an EMBL/GenBank/DDBJ whole genome shotgun (WGS) entry which is preliminary data.</text>
</comment>
<name>A0A226EYS8_FOLCA</name>
<evidence type="ECO:0008006" key="4">
    <source>
        <dbReference type="Google" id="ProtNLM"/>
    </source>
</evidence>
<feature type="transmembrane region" description="Helical" evidence="1">
    <location>
        <begin position="159"/>
        <end position="181"/>
    </location>
</feature>